<dbReference type="GO" id="GO:0003700">
    <property type="term" value="F:DNA-binding transcription factor activity"/>
    <property type="evidence" value="ECO:0007669"/>
    <property type="project" value="InterPro"/>
</dbReference>
<evidence type="ECO:0000256" key="2">
    <source>
        <dbReference type="ARBA" id="ARBA00023125"/>
    </source>
</evidence>
<name>A0A938XSL0_9FIRM</name>
<dbReference type="PROSITE" id="PS51000">
    <property type="entry name" value="HTH_DEOR_2"/>
    <property type="match status" value="1"/>
</dbReference>
<gene>
    <name evidence="5" type="ORF">JOC47_001908</name>
</gene>
<dbReference type="InterPro" id="IPR011991">
    <property type="entry name" value="ArsR-like_HTH"/>
</dbReference>
<dbReference type="SMART" id="SM00420">
    <property type="entry name" value="HTH_DEOR"/>
    <property type="match status" value="1"/>
</dbReference>
<keyword evidence="2" id="KW-0238">DNA-binding</keyword>
<dbReference type="Gene3D" id="3.40.50.1360">
    <property type="match status" value="1"/>
</dbReference>
<evidence type="ECO:0000256" key="1">
    <source>
        <dbReference type="ARBA" id="ARBA00023015"/>
    </source>
</evidence>
<proteinExistence type="predicted"/>
<dbReference type="EMBL" id="JAFBDQ010000009">
    <property type="protein sequence ID" value="MBM7557054.1"/>
    <property type="molecule type" value="Genomic_DNA"/>
</dbReference>
<dbReference type="PANTHER" id="PTHR30363">
    <property type="entry name" value="HTH-TYPE TRANSCRIPTIONAL REGULATOR SRLR-RELATED"/>
    <property type="match status" value="1"/>
</dbReference>
<evidence type="ECO:0000313" key="6">
    <source>
        <dbReference type="Proteomes" id="UP000774000"/>
    </source>
</evidence>
<evidence type="ECO:0000313" key="5">
    <source>
        <dbReference type="EMBL" id="MBM7557054.1"/>
    </source>
</evidence>
<dbReference type="Gene3D" id="1.10.10.10">
    <property type="entry name" value="Winged helix-like DNA-binding domain superfamily/Winged helix DNA-binding domain"/>
    <property type="match status" value="1"/>
</dbReference>
<dbReference type="InterPro" id="IPR036388">
    <property type="entry name" value="WH-like_DNA-bd_sf"/>
</dbReference>
<feature type="domain" description="HTH deoR-type" evidence="4">
    <location>
        <begin position="3"/>
        <end position="58"/>
    </location>
</feature>
<keyword evidence="6" id="KW-1185">Reference proteome</keyword>
<reference evidence="5" key="1">
    <citation type="submission" date="2021-01" db="EMBL/GenBank/DDBJ databases">
        <title>Genomic Encyclopedia of Type Strains, Phase IV (KMG-IV): sequencing the most valuable type-strain genomes for metagenomic binning, comparative biology and taxonomic classification.</title>
        <authorList>
            <person name="Goeker M."/>
        </authorList>
    </citation>
    <scope>NUCLEOTIDE SEQUENCE</scope>
    <source>
        <strain evidence="5">DSM 23230</strain>
    </source>
</reference>
<evidence type="ECO:0000259" key="4">
    <source>
        <dbReference type="PROSITE" id="PS51000"/>
    </source>
</evidence>
<dbReference type="CDD" id="cd00090">
    <property type="entry name" value="HTH_ARSR"/>
    <property type="match status" value="1"/>
</dbReference>
<dbReference type="InterPro" id="IPR050313">
    <property type="entry name" value="Carb_Metab_HTH_regulators"/>
</dbReference>
<dbReference type="InterPro" id="IPR036390">
    <property type="entry name" value="WH_DNA-bd_sf"/>
</dbReference>
<keyword evidence="3" id="KW-0804">Transcription</keyword>
<dbReference type="AlphaFoldDB" id="A0A938XSL0"/>
<organism evidence="5 6">
    <name type="scientific">Halanaerobacter jeridensis</name>
    <dbReference type="NCBI Taxonomy" id="706427"/>
    <lineage>
        <taxon>Bacteria</taxon>
        <taxon>Bacillati</taxon>
        <taxon>Bacillota</taxon>
        <taxon>Clostridia</taxon>
        <taxon>Halanaerobiales</taxon>
        <taxon>Halobacteroidaceae</taxon>
        <taxon>Halanaerobacter</taxon>
    </lineage>
</organism>
<sequence length="249" mass="27390">MLAEDRRAKILKFVNQHQSAKVNELSEKFEVSTSTVRRDLQKLEERGDIARAHGGAVAKEGVSFEPSYIEKEHEQEAEKRLIAQKAVELIEDGETIILDAGTTTAALSEELEQFNDLTVVTNGVNIALELVDSPHEIIIPGGNLKKRTLALVGPVAEDYLEGLNAEKAFIGANGIDLDAGVTTPDLVEANVKKRMAEKAKEVIILADHSKFNTVTLVEVLDLEQVDKIITDDDLDETVKKELVQQVDIL</sequence>
<evidence type="ECO:0000256" key="3">
    <source>
        <dbReference type="ARBA" id="ARBA00023163"/>
    </source>
</evidence>
<accession>A0A938XSL0</accession>
<dbReference type="InterPro" id="IPR037171">
    <property type="entry name" value="NagB/RpiA_transferase-like"/>
</dbReference>
<dbReference type="InterPro" id="IPR018356">
    <property type="entry name" value="Tscrpt_reg_HTH_DeoR_CS"/>
</dbReference>
<protein>
    <submittedName>
        <fullName evidence="5">DeoR family fructose operon transcriptional repressor</fullName>
    </submittedName>
</protein>
<dbReference type="PRINTS" id="PR00037">
    <property type="entry name" value="HTHLACR"/>
</dbReference>
<dbReference type="Proteomes" id="UP000774000">
    <property type="component" value="Unassembled WGS sequence"/>
</dbReference>
<dbReference type="InterPro" id="IPR014036">
    <property type="entry name" value="DeoR-like_C"/>
</dbReference>
<dbReference type="SUPFAM" id="SSF46785">
    <property type="entry name" value="Winged helix' DNA-binding domain"/>
    <property type="match status" value="1"/>
</dbReference>
<dbReference type="GO" id="GO:0003677">
    <property type="term" value="F:DNA binding"/>
    <property type="evidence" value="ECO:0007669"/>
    <property type="project" value="UniProtKB-KW"/>
</dbReference>
<dbReference type="SUPFAM" id="SSF100950">
    <property type="entry name" value="NagB/RpiA/CoA transferase-like"/>
    <property type="match status" value="1"/>
</dbReference>
<keyword evidence="1" id="KW-0805">Transcription regulation</keyword>
<dbReference type="PROSITE" id="PS00894">
    <property type="entry name" value="HTH_DEOR_1"/>
    <property type="match status" value="1"/>
</dbReference>
<dbReference type="RefSeq" id="WP_204701823.1">
    <property type="nucleotide sequence ID" value="NZ_JAFBDQ010000009.1"/>
</dbReference>
<dbReference type="Pfam" id="PF08220">
    <property type="entry name" value="HTH_DeoR"/>
    <property type="match status" value="1"/>
</dbReference>
<comment type="caution">
    <text evidence="5">The sequence shown here is derived from an EMBL/GenBank/DDBJ whole genome shotgun (WGS) entry which is preliminary data.</text>
</comment>
<dbReference type="PANTHER" id="PTHR30363:SF44">
    <property type="entry name" value="AGA OPERON TRANSCRIPTIONAL REPRESSOR-RELATED"/>
    <property type="match status" value="1"/>
</dbReference>
<dbReference type="InterPro" id="IPR001034">
    <property type="entry name" value="DeoR_HTH"/>
</dbReference>
<dbReference type="Pfam" id="PF00455">
    <property type="entry name" value="DeoRC"/>
    <property type="match status" value="1"/>
</dbReference>
<dbReference type="SMART" id="SM01134">
    <property type="entry name" value="DeoRC"/>
    <property type="match status" value="1"/>
</dbReference>